<evidence type="ECO:0000256" key="1">
    <source>
        <dbReference type="ARBA" id="ARBA00010641"/>
    </source>
</evidence>
<evidence type="ECO:0000259" key="5">
    <source>
        <dbReference type="Pfam" id="PF04542"/>
    </source>
</evidence>
<feature type="domain" description="RNA polymerase sigma factor 70 region 4 type 2" evidence="6">
    <location>
        <begin position="108"/>
        <end position="160"/>
    </location>
</feature>
<dbReference type="InterPro" id="IPR014284">
    <property type="entry name" value="RNA_pol_sigma-70_dom"/>
</dbReference>
<dbReference type="SUPFAM" id="SSF88946">
    <property type="entry name" value="Sigma2 domain of RNA polymerase sigma factors"/>
    <property type="match status" value="1"/>
</dbReference>
<dbReference type="SUPFAM" id="SSF88659">
    <property type="entry name" value="Sigma3 and sigma4 domains of RNA polymerase sigma factors"/>
    <property type="match status" value="1"/>
</dbReference>
<dbReference type="NCBIfam" id="NF006930">
    <property type="entry name" value="PRK09415.1"/>
    <property type="match status" value="1"/>
</dbReference>
<comment type="caution">
    <text evidence="7">The sequence shown here is derived from an EMBL/GenBank/DDBJ whole genome shotgun (WGS) entry which is preliminary data.</text>
</comment>
<dbReference type="InterPro" id="IPR039425">
    <property type="entry name" value="RNA_pol_sigma-70-like"/>
</dbReference>
<dbReference type="PANTHER" id="PTHR43133">
    <property type="entry name" value="RNA POLYMERASE ECF-TYPE SIGMA FACTO"/>
    <property type="match status" value="1"/>
</dbReference>
<evidence type="ECO:0000313" key="8">
    <source>
        <dbReference type="Proteomes" id="UP001589836"/>
    </source>
</evidence>
<dbReference type="Gene3D" id="1.10.10.10">
    <property type="entry name" value="Winged helix-like DNA-binding domain superfamily/Winged helix DNA-binding domain"/>
    <property type="match status" value="1"/>
</dbReference>
<sequence length="172" mass="20520">MEKHYWLDEIMKQYGDELVRLAYTYVKDGETARDLVQNTFMKCYEKSETFRGDASQKTWLYRITINQCKDYLRSWHHKKVRTISYIQEKVSSTTPSAERVVVEQAGNEEIQEVLFTLPKKYREIIYLYYYKSLKLEEIASVTDLEINTVKTRLRRARLKLRGKMEEAGVHEG</sequence>
<keyword evidence="3" id="KW-0731">Sigma factor</keyword>
<evidence type="ECO:0000256" key="4">
    <source>
        <dbReference type="ARBA" id="ARBA00023163"/>
    </source>
</evidence>
<evidence type="ECO:0000256" key="3">
    <source>
        <dbReference type="ARBA" id="ARBA00023082"/>
    </source>
</evidence>
<keyword evidence="2" id="KW-0805">Transcription regulation</keyword>
<keyword evidence="4" id="KW-0804">Transcription</keyword>
<dbReference type="InterPro" id="IPR013324">
    <property type="entry name" value="RNA_pol_sigma_r3/r4-like"/>
</dbReference>
<dbReference type="NCBIfam" id="TIGR02937">
    <property type="entry name" value="sigma70-ECF"/>
    <property type="match status" value="1"/>
</dbReference>
<evidence type="ECO:0000313" key="7">
    <source>
        <dbReference type="EMBL" id="MFC0525151.1"/>
    </source>
</evidence>
<dbReference type="RefSeq" id="WP_377350044.1">
    <property type="nucleotide sequence ID" value="NZ_JBHLTP010000013.1"/>
</dbReference>
<dbReference type="InterPro" id="IPR036388">
    <property type="entry name" value="WH-like_DNA-bd_sf"/>
</dbReference>
<dbReference type="Pfam" id="PF04542">
    <property type="entry name" value="Sigma70_r2"/>
    <property type="match status" value="1"/>
</dbReference>
<dbReference type="Proteomes" id="UP001589836">
    <property type="component" value="Unassembled WGS sequence"/>
</dbReference>
<dbReference type="EMBL" id="JBHLTP010000013">
    <property type="protein sequence ID" value="MFC0525151.1"/>
    <property type="molecule type" value="Genomic_DNA"/>
</dbReference>
<dbReference type="InterPro" id="IPR007627">
    <property type="entry name" value="RNA_pol_sigma70_r2"/>
</dbReference>
<reference evidence="7 8" key="1">
    <citation type="submission" date="2024-09" db="EMBL/GenBank/DDBJ databases">
        <authorList>
            <person name="Sun Q."/>
            <person name="Mori K."/>
        </authorList>
    </citation>
    <scope>NUCLEOTIDE SEQUENCE [LARGE SCALE GENOMIC DNA]</scope>
    <source>
        <strain evidence="7 8">NCAIM B.02529</strain>
    </source>
</reference>
<keyword evidence="8" id="KW-1185">Reference proteome</keyword>
<dbReference type="Gene3D" id="1.10.1740.10">
    <property type="match status" value="1"/>
</dbReference>
<evidence type="ECO:0000259" key="6">
    <source>
        <dbReference type="Pfam" id="PF08281"/>
    </source>
</evidence>
<proteinExistence type="inferred from homology"/>
<dbReference type="CDD" id="cd06171">
    <property type="entry name" value="Sigma70_r4"/>
    <property type="match status" value="1"/>
</dbReference>
<accession>A0ABV6LRW4</accession>
<organism evidence="7 8">
    <name type="scientific">Pontibacillus salicampi</name>
    <dbReference type="NCBI Taxonomy" id="1449801"/>
    <lineage>
        <taxon>Bacteria</taxon>
        <taxon>Bacillati</taxon>
        <taxon>Bacillota</taxon>
        <taxon>Bacilli</taxon>
        <taxon>Bacillales</taxon>
        <taxon>Bacillaceae</taxon>
        <taxon>Pontibacillus</taxon>
    </lineage>
</organism>
<evidence type="ECO:0000256" key="2">
    <source>
        <dbReference type="ARBA" id="ARBA00023015"/>
    </source>
</evidence>
<dbReference type="PANTHER" id="PTHR43133:SF60">
    <property type="entry name" value="RNA POLYMERASE SIGMA FACTOR SIGV"/>
    <property type="match status" value="1"/>
</dbReference>
<dbReference type="Pfam" id="PF08281">
    <property type="entry name" value="Sigma70_r4_2"/>
    <property type="match status" value="1"/>
</dbReference>
<name>A0ABV6LRW4_9BACI</name>
<gene>
    <name evidence="7" type="ORF">ACFFGV_16340</name>
</gene>
<protein>
    <submittedName>
        <fullName evidence="7">Sigma-70 family RNA polymerase sigma factor</fullName>
    </submittedName>
</protein>
<comment type="similarity">
    <text evidence="1">Belongs to the sigma-70 factor family. ECF subfamily.</text>
</comment>
<dbReference type="InterPro" id="IPR013249">
    <property type="entry name" value="RNA_pol_sigma70_r4_t2"/>
</dbReference>
<feature type="domain" description="RNA polymerase sigma-70 region 2" evidence="5">
    <location>
        <begin position="11"/>
        <end position="74"/>
    </location>
</feature>
<dbReference type="InterPro" id="IPR013325">
    <property type="entry name" value="RNA_pol_sigma_r2"/>
</dbReference>